<dbReference type="GO" id="GO:0005886">
    <property type="term" value="C:plasma membrane"/>
    <property type="evidence" value="ECO:0007669"/>
    <property type="project" value="TreeGrafter"/>
</dbReference>
<comment type="subcellular location">
    <subcellularLocation>
        <location evidence="1">Membrane</location>
        <topology evidence="1">Multi-pass membrane protein</topology>
    </subcellularLocation>
</comment>
<dbReference type="SUPFAM" id="SSF81321">
    <property type="entry name" value="Family A G protein-coupled receptor-like"/>
    <property type="match status" value="1"/>
</dbReference>
<dbReference type="CDD" id="cd00637">
    <property type="entry name" value="7tm_classA_rhodopsin-like"/>
    <property type="match status" value="1"/>
</dbReference>
<sequence length="335" mass="39074">MSIIFYTQVLDFVTQYTLYSGCLIFVTGLVGNAMNILVFSQLKLFRTNRNAFYLISESISSFLFHFIFMTLTILTAIYGDDGTGRFPVWCKLRYILGPTFAVVTYYMICSVTIDEYLSTNHRPYLRQICTVKSTHYVSIIIVVIAMVHSVILGLFFDIRQSTGCVISNPTFVHYTTVFYYPILIGFLPIVITLLFSCLAYRNVRRIVRQQLPIIRRRLDRQMTAMILIRVVCFISLALPYNICRIYVTLYPISKTDMMRYVIVRLIQAITFSMSMANYTVSFYAYIISSSRFRRQVKYLLFKKRWHGCKQCFHMKSNGVVPQSFENETIEVEELS</sequence>
<dbReference type="OrthoDB" id="10013163at2759"/>
<evidence type="ECO:0000313" key="11">
    <source>
        <dbReference type="Proteomes" id="UP000663852"/>
    </source>
</evidence>
<dbReference type="Proteomes" id="UP000663852">
    <property type="component" value="Unassembled WGS sequence"/>
</dbReference>
<dbReference type="PROSITE" id="PS50262">
    <property type="entry name" value="G_PROTEIN_RECEP_F1_2"/>
    <property type="match status" value="1"/>
</dbReference>
<protein>
    <recommendedName>
        <fullName evidence="9">G-protein coupled receptors family 1 profile domain-containing protein</fullName>
    </recommendedName>
</protein>
<feature type="transmembrane region" description="Helical" evidence="8">
    <location>
        <begin position="262"/>
        <end position="287"/>
    </location>
</feature>
<accession>A0A815EE86</accession>
<reference evidence="10" key="1">
    <citation type="submission" date="2021-02" db="EMBL/GenBank/DDBJ databases">
        <authorList>
            <person name="Nowell W R."/>
        </authorList>
    </citation>
    <scope>NUCLEOTIDE SEQUENCE</scope>
</reference>
<feature type="domain" description="G-protein coupled receptors family 1 profile" evidence="9">
    <location>
        <begin position="31"/>
        <end position="285"/>
    </location>
</feature>
<dbReference type="EMBL" id="CAJNOJ010000223">
    <property type="protein sequence ID" value="CAF1309221.1"/>
    <property type="molecule type" value="Genomic_DNA"/>
</dbReference>
<evidence type="ECO:0000256" key="1">
    <source>
        <dbReference type="ARBA" id="ARBA00004141"/>
    </source>
</evidence>
<dbReference type="InterPro" id="IPR017452">
    <property type="entry name" value="GPCR_Rhodpsn_7TM"/>
</dbReference>
<evidence type="ECO:0000256" key="5">
    <source>
        <dbReference type="ARBA" id="ARBA00023136"/>
    </source>
</evidence>
<comment type="caution">
    <text evidence="10">The sequence shown here is derived from an EMBL/GenBank/DDBJ whole genome shotgun (WGS) entry which is preliminary data.</text>
</comment>
<evidence type="ECO:0000256" key="2">
    <source>
        <dbReference type="ARBA" id="ARBA00022692"/>
    </source>
</evidence>
<evidence type="ECO:0000313" key="10">
    <source>
        <dbReference type="EMBL" id="CAF1309221.1"/>
    </source>
</evidence>
<evidence type="ECO:0000256" key="6">
    <source>
        <dbReference type="ARBA" id="ARBA00023170"/>
    </source>
</evidence>
<feature type="transmembrane region" description="Helical" evidence="8">
    <location>
        <begin position="222"/>
        <end position="242"/>
    </location>
</feature>
<feature type="transmembrane region" description="Helical" evidence="8">
    <location>
        <begin position="178"/>
        <end position="201"/>
    </location>
</feature>
<gene>
    <name evidence="10" type="ORF">EDS130_LOCUS31044</name>
</gene>
<dbReference type="Pfam" id="PF00001">
    <property type="entry name" value="7tm_1"/>
    <property type="match status" value="1"/>
</dbReference>
<dbReference type="InterPro" id="IPR000276">
    <property type="entry name" value="GPCR_Rhodpsn"/>
</dbReference>
<dbReference type="AlphaFoldDB" id="A0A815EE86"/>
<name>A0A815EE86_ADIRI</name>
<proteinExistence type="predicted"/>
<keyword evidence="7" id="KW-0807">Transducer</keyword>
<dbReference type="PANTHER" id="PTHR24243:SF233">
    <property type="entry name" value="THYROTROPIN-RELEASING HORMONE RECEPTOR"/>
    <property type="match status" value="1"/>
</dbReference>
<feature type="transmembrane region" description="Helical" evidence="8">
    <location>
        <begin position="94"/>
        <end position="113"/>
    </location>
</feature>
<evidence type="ECO:0000256" key="7">
    <source>
        <dbReference type="ARBA" id="ARBA00023224"/>
    </source>
</evidence>
<dbReference type="PANTHER" id="PTHR24243">
    <property type="entry name" value="G-PROTEIN COUPLED RECEPTOR"/>
    <property type="match status" value="1"/>
</dbReference>
<keyword evidence="4" id="KW-0297">G-protein coupled receptor</keyword>
<feature type="transmembrane region" description="Helical" evidence="8">
    <location>
        <begin position="51"/>
        <end position="74"/>
    </location>
</feature>
<dbReference type="GO" id="GO:0004930">
    <property type="term" value="F:G protein-coupled receptor activity"/>
    <property type="evidence" value="ECO:0007669"/>
    <property type="project" value="UniProtKB-KW"/>
</dbReference>
<evidence type="ECO:0000256" key="8">
    <source>
        <dbReference type="SAM" id="Phobius"/>
    </source>
</evidence>
<organism evidence="10 11">
    <name type="scientific">Adineta ricciae</name>
    <name type="common">Rotifer</name>
    <dbReference type="NCBI Taxonomy" id="249248"/>
    <lineage>
        <taxon>Eukaryota</taxon>
        <taxon>Metazoa</taxon>
        <taxon>Spiralia</taxon>
        <taxon>Gnathifera</taxon>
        <taxon>Rotifera</taxon>
        <taxon>Eurotatoria</taxon>
        <taxon>Bdelloidea</taxon>
        <taxon>Adinetida</taxon>
        <taxon>Adinetidae</taxon>
        <taxon>Adineta</taxon>
    </lineage>
</organism>
<feature type="transmembrane region" description="Helical" evidence="8">
    <location>
        <begin position="16"/>
        <end position="39"/>
    </location>
</feature>
<keyword evidence="6" id="KW-0675">Receptor</keyword>
<evidence type="ECO:0000259" key="9">
    <source>
        <dbReference type="PROSITE" id="PS50262"/>
    </source>
</evidence>
<keyword evidence="5 8" id="KW-0472">Membrane</keyword>
<dbReference type="Gene3D" id="1.20.1070.10">
    <property type="entry name" value="Rhodopsin 7-helix transmembrane proteins"/>
    <property type="match status" value="1"/>
</dbReference>
<keyword evidence="2 8" id="KW-0812">Transmembrane</keyword>
<evidence type="ECO:0000256" key="4">
    <source>
        <dbReference type="ARBA" id="ARBA00023040"/>
    </source>
</evidence>
<feature type="transmembrane region" description="Helical" evidence="8">
    <location>
        <begin position="134"/>
        <end position="158"/>
    </location>
</feature>
<evidence type="ECO:0000256" key="3">
    <source>
        <dbReference type="ARBA" id="ARBA00022989"/>
    </source>
</evidence>
<keyword evidence="3 8" id="KW-1133">Transmembrane helix</keyword>